<dbReference type="Pfam" id="PF20789">
    <property type="entry name" value="4HBT_3C"/>
    <property type="match status" value="1"/>
</dbReference>
<evidence type="ECO:0000313" key="3">
    <source>
        <dbReference type="EMBL" id="EFG47395.1"/>
    </source>
</evidence>
<protein>
    <recommendedName>
        <fullName evidence="5">Thioesterase family protein</fullName>
    </recommendedName>
</protein>
<gene>
    <name evidence="3" type="ORF">HMPREF0183_1386</name>
</gene>
<evidence type="ECO:0000313" key="4">
    <source>
        <dbReference type="Proteomes" id="UP000005714"/>
    </source>
</evidence>
<feature type="domain" description="Acyl-CoA thioesterase-like C-terminal" evidence="2">
    <location>
        <begin position="146"/>
        <end position="262"/>
    </location>
</feature>
<dbReference type="EMBL" id="ADNU01000039">
    <property type="protein sequence ID" value="EFG47395.1"/>
    <property type="molecule type" value="Genomic_DNA"/>
</dbReference>
<dbReference type="STRING" id="585530.HMPREF0183_1386"/>
<organism evidence="3 4">
    <name type="scientific">Brevibacterium mcbrellneri ATCC 49030</name>
    <dbReference type="NCBI Taxonomy" id="585530"/>
    <lineage>
        <taxon>Bacteria</taxon>
        <taxon>Bacillati</taxon>
        <taxon>Actinomycetota</taxon>
        <taxon>Actinomycetes</taxon>
        <taxon>Micrococcales</taxon>
        <taxon>Brevibacteriaceae</taxon>
        <taxon>Brevibacterium</taxon>
    </lineage>
</organism>
<dbReference type="AlphaFoldDB" id="D4YN76"/>
<feature type="domain" description="Acyl-CoA thioesterase-like N-terminal HotDog" evidence="1">
    <location>
        <begin position="22"/>
        <end position="108"/>
    </location>
</feature>
<accession>D4YN76</accession>
<dbReference type="InterPro" id="IPR029069">
    <property type="entry name" value="HotDog_dom_sf"/>
</dbReference>
<evidence type="ECO:0000259" key="1">
    <source>
        <dbReference type="Pfam" id="PF13622"/>
    </source>
</evidence>
<dbReference type="Pfam" id="PF13622">
    <property type="entry name" value="4HBT_3"/>
    <property type="match status" value="1"/>
</dbReference>
<comment type="caution">
    <text evidence="3">The sequence shown here is derived from an EMBL/GenBank/DDBJ whole genome shotgun (WGS) entry which is preliminary data.</text>
</comment>
<name>D4YN76_9MICO</name>
<reference evidence="3 4" key="1">
    <citation type="submission" date="2010-04" db="EMBL/GenBank/DDBJ databases">
        <authorList>
            <person name="Qin X."/>
            <person name="Bachman B."/>
            <person name="Battles P."/>
            <person name="Bell A."/>
            <person name="Bess C."/>
            <person name="Bickham C."/>
            <person name="Chaboub L."/>
            <person name="Chen D."/>
            <person name="Coyle M."/>
            <person name="Deiros D.R."/>
            <person name="Dinh H."/>
            <person name="Forbes L."/>
            <person name="Fowler G."/>
            <person name="Francisco L."/>
            <person name="Fu Q."/>
            <person name="Gubbala S."/>
            <person name="Hale W."/>
            <person name="Han Y."/>
            <person name="Hemphill L."/>
            <person name="Highlander S.K."/>
            <person name="Hirani K."/>
            <person name="Hogues M."/>
            <person name="Jackson L."/>
            <person name="Jakkamsetti A."/>
            <person name="Javaid M."/>
            <person name="Jiang H."/>
            <person name="Korchina V."/>
            <person name="Kovar C."/>
            <person name="Lara F."/>
            <person name="Lee S."/>
            <person name="Mata R."/>
            <person name="Mathew T."/>
            <person name="Moen C."/>
            <person name="Morales K."/>
            <person name="Munidasa M."/>
            <person name="Nazareth L."/>
            <person name="Ngo R."/>
            <person name="Nguyen L."/>
            <person name="Okwuonu G."/>
            <person name="Ongeri F."/>
            <person name="Patil S."/>
            <person name="Petrosino J."/>
            <person name="Pham C."/>
            <person name="Pham P."/>
            <person name="Pu L.-L."/>
            <person name="Puazo M."/>
            <person name="Raj R."/>
            <person name="Reid J."/>
            <person name="Rouhana J."/>
            <person name="Saada N."/>
            <person name="Shang Y."/>
            <person name="Simmons D."/>
            <person name="Thornton R."/>
            <person name="Warren J."/>
            <person name="Weissenberger G."/>
            <person name="Zhang J."/>
            <person name="Zhang L."/>
            <person name="Zhou C."/>
            <person name="Zhu D."/>
            <person name="Muzny D."/>
            <person name="Worley K."/>
            <person name="Gibbs R."/>
        </authorList>
    </citation>
    <scope>NUCLEOTIDE SEQUENCE [LARGE SCALE GENOMIC DNA]</scope>
    <source>
        <strain evidence="3 4">ATCC 49030</strain>
    </source>
</reference>
<dbReference type="InterPro" id="IPR042171">
    <property type="entry name" value="Acyl-CoA_hotdog"/>
</dbReference>
<dbReference type="InterPro" id="IPR049449">
    <property type="entry name" value="TesB_ACOT8-like_N"/>
</dbReference>
<keyword evidence="4" id="KW-1185">Reference proteome</keyword>
<dbReference type="Proteomes" id="UP000005714">
    <property type="component" value="Unassembled WGS sequence"/>
</dbReference>
<evidence type="ECO:0008006" key="5">
    <source>
        <dbReference type="Google" id="ProtNLM"/>
    </source>
</evidence>
<dbReference type="InterPro" id="IPR049450">
    <property type="entry name" value="ACOT8-like_C"/>
</dbReference>
<dbReference type="SUPFAM" id="SSF54637">
    <property type="entry name" value="Thioesterase/thiol ester dehydrase-isomerase"/>
    <property type="match status" value="1"/>
</dbReference>
<evidence type="ECO:0000259" key="2">
    <source>
        <dbReference type="Pfam" id="PF20789"/>
    </source>
</evidence>
<dbReference type="Gene3D" id="2.40.160.210">
    <property type="entry name" value="Acyl-CoA thioesterase, double hotdog domain"/>
    <property type="match status" value="1"/>
</dbReference>
<sequence length="265" mass="29529">MTMDSYFKRTGAHQYTATQLTSGAWNVEEQHISPTLGLATHIIETDLHARRDDDLVIGSLKFDILGVVPIGPYDFDVRVIRPGRTIELVEATLNHGERTIVIARAWLMKPGDSSSVAGTAFSQLPPREHMEPYSPQIDWQGDYLKTFEGFRTQHEPGRAQVWQRTHADLVDEPYSALARSAGMLDVANGLSVREDPAKVAFPNVDLDIHYFRVPDFSHQPGQPSDWQGYDVTVSFGDGGLGLTHTWVHDQHGPFAAVTQCLTVRP</sequence>
<proteinExistence type="predicted"/>
<dbReference type="eggNOG" id="COG2050">
    <property type="taxonomic scope" value="Bacteria"/>
</dbReference>